<organism evidence="1">
    <name type="scientific">marine sediment metagenome</name>
    <dbReference type="NCBI Taxonomy" id="412755"/>
    <lineage>
        <taxon>unclassified sequences</taxon>
        <taxon>metagenomes</taxon>
        <taxon>ecological metagenomes</taxon>
    </lineage>
</organism>
<name>A0A0F9KYH7_9ZZZZ</name>
<proteinExistence type="predicted"/>
<gene>
    <name evidence="1" type="ORF">LCGC14_1345560</name>
</gene>
<protein>
    <submittedName>
        <fullName evidence="1">Uncharacterized protein</fullName>
    </submittedName>
</protein>
<dbReference type="AlphaFoldDB" id="A0A0F9KYH7"/>
<comment type="caution">
    <text evidence="1">The sequence shown here is derived from an EMBL/GenBank/DDBJ whole genome shotgun (WGS) entry which is preliminary data.</text>
</comment>
<dbReference type="EMBL" id="LAZR01008275">
    <property type="protein sequence ID" value="KKM79866.1"/>
    <property type="molecule type" value="Genomic_DNA"/>
</dbReference>
<accession>A0A0F9KYH7</accession>
<sequence length="245" mass="29103">MALRFLDTEYFKHPFVSTLQAPYKILYIFIMCDCDNTGTWNPNFEISSIYIGQKVDKKITEKFFEGKFIKLENGKWFFPDFIQHQYPKGLQNKNPAHTKIIEKLSLLGFLDDNNQVKGALKGLGSPFKGTKVKVIDKVEDKVEDNTPHLFINSEYIDFEKFKNKIESHEKYICFDIEFYHESIKIWSANKKLKIDWIATAKGFMLRDLKDGKPKLKKEYEQKFKQDGKQSYDDKIREYLNRERNY</sequence>
<evidence type="ECO:0000313" key="1">
    <source>
        <dbReference type="EMBL" id="KKM79866.1"/>
    </source>
</evidence>
<reference evidence="1" key="1">
    <citation type="journal article" date="2015" name="Nature">
        <title>Complex archaea that bridge the gap between prokaryotes and eukaryotes.</title>
        <authorList>
            <person name="Spang A."/>
            <person name="Saw J.H."/>
            <person name="Jorgensen S.L."/>
            <person name="Zaremba-Niedzwiedzka K."/>
            <person name="Martijn J."/>
            <person name="Lind A.E."/>
            <person name="van Eijk R."/>
            <person name="Schleper C."/>
            <person name="Guy L."/>
            <person name="Ettema T.J."/>
        </authorList>
    </citation>
    <scope>NUCLEOTIDE SEQUENCE</scope>
</reference>